<accession>A0A816BJA9</accession>
<reference evidence="4" key="1">
    <citation type="submission" date="2021-02" db="EMBL/GenBank/DDBJ databases">
        <authorList>
            <person name="Nowell W R."/>
        </authorList>
    </citation>
    <scope>NUCLEOTIDE SEQUENCE</scope>
</reference>
<keyword evidence="5" id="KW-1185">Reference proteome</keyword>
<dbReference type="Proteomes" id="UP000663852">
    <property type="component" value="Unassembled WGS sequence"/>
</dbReference>
<sequence length="337" mass="38844">MHSKLSEYFRPSRSYHHQQQRQQPSPPTMHYNGYLTSEEANYHGNDPLLRFIIIRHGERMDNTYGRGWTQHVFNYHGQYYPVDGNMPPALPMRSNWTDYEADTPLTRNGLQQSWNVGNTLAKYNTPVVACYSSPAIRSIQTADQILGGMGRKDIPIRLDLGLFECSSWYSRVPINFMSDQELIMNGVNIDRSYRSSLKNLRPLESEYQYYDRSKEIMKKLIKIHGKTGGTVLIVAHAPSLEVLTRHLMNGDPRPDQLFDLAGRVSYCSMTIVDGKPSSKSWQFRHSLDELTNWYHQQMHDGSNIIPPHFSPSDYPSSNTPLNYMSSLPTVSSYLYYS</sequence>
<comment type="caution">
    <text evidence="4">The sequence shown here is derived from an EMBL/GenBank/DDBJ whole genome shotgun (WGS) entry which is preliminary data.</text>
</comment>
<proteinExistence type="predicted"/>
<dbReference type="Pfam" id="PF00300">
    <property type="entry name" value="His_Phos_1"/>
    <property type="match status" value="1"/>
</dbReference>
<dbReference type="SMART" id="SM00855">
    <property type="entry name" value="PGAM"/>
    <property type="match status" value="1"/>
</dbReference>
<dbReference type="InterPro" id="IPR051710">
    <property type="entry name" value="Phosphatase_SH3-domain"/>
</dbReference>
<dbReference type="CDD" id="cd07067">
    <property type="entry name" value="HP_PGM_like"/>
    <property type="match status" value="1"/>
</dbReference>
<evidence type="ECO:0000313" key="5">
    <source>
        <dbReference type="Proteomes" id="UP000663828"/>
    </source>
</evidence>
<dbReference type="PANTHER" id="PTHR16469:SF27">
    <property type="entry name" value="UBIQUITIN-ASSOCIATED AND SH3 DOMAIN-CONTAINING BA-RELATED"/>
    <property type="match status" value="1"/>
</dbReference>
<evidence type="ECO:0000313" key="3">
    <source>
        <dbReference type="EMBL" id="CAF1156092.1"/>
    </source>
</evidence>
<feature type="region of interest" description="Disordered" evidence="2">
    <location>
        <begin position="1"/>
        <end position="33"/>
    </location>
</feature>
<evidence type="ECO:0000256" key="1">
    <source>
        <dbReference type="PIRSR" id="PIRSR613078-2"/>
    </source>
</evidence>
<evidence type="ECO:0000313" key="4">
    <source>
        <dbReference type="EMBL" id="CAF1612175.1"/>
    </source>
</evidence>
<dbReference type="InterPro" id="IPR029033">
    <property type="entry name" value="His_PPase_superfam"/>
</dbReference>
<dbReference type="SUPFAM" id="SSF53254">
    <property type="entry name" value="Phosphoglycerate mutase-like"/>
    <property type="match status" value="1"/>
</dbReference>
<dbReference type="OrthoDB" id="414418at2759"/>
<dbReference type="InterPro" id="IPR013078">
    <property type="entry name" value="His_Pase_superF_clade-1"/>
</dbReference>
<name>A0A816BJA9_ADIRI</name>
<feature type="binding site" evidence="1">
    <location>
        <position position="137"/>
    </location>
    <ligand>
        <name>substrate</name>
    </ligand>
</feature>
<dbReference type="AlphaFoldDB" id="A0A816BJA9"/>
<gene>
    <name evidence="3" type="ORF">EDS130_LOCUS22874</name>
    <name evidence="4" type="ORF">XAT740_LOCUS49046</name>
</gene>
<organism evidence="4 5">
    <name type="scientific">Adineta ricciae</name>
    <name type="common">Rotifer</name>
    <dbReference type="NCBI Taxonomy" id="249248"/>
    <lineage>
        <taxon>Eukaryota</taxon>
        <taxon>Metazoa</taxon>
        <taxon>Spiralia</taxon>
        <taxon>Gnathifera</taxon>
        <taxon>Rotifera</taxon>
        <taxon>Eurotatoria</taxon>
        <taxon>Bdelloidea</taxon>
        <taxon>Adinetida</taxon>
        <taxon>Adinetidae</taxon>
        <taxon>Adineta</taxon>
    </lineage>
</organism>
<dbReference type="Gene3D" id="3.40.50.1240">
    <property type="entry name" value="Phosphoglycerate mutase-like"/>
    <property type="match status" value="1"/>
</dbReference>
<evidence type="ECO:0000256" key="2">
    <source>
        <dbReference type="SAM" id="MobiDB-lite"/>
    </source>
</evidence>
<dbReference type="PANTHER" id="PTHR16469">
    <property type="entry name" value="UBIQUITIN-ASSOCIATED AND SH3 DOMAIN-CONTAINING BA-RELATED"/>
    <property type="match status" value="1"/>
</dbReference>
<dbReference type="EMBL" id="CAJNOR010007172">
    <property type="protein sequence ID" value="CAF1612175.1"/>
    <property type="molecule type" value="Genomic_DNA"/>
</dbReference>
<dbReference type="EMBL" id="CAJNOJ010000122">
    <property type="protein sequence ID" value="CAF1156092.1"/>
    <property type="molecule type" value="Genomic_DNA"/>
</dbReference>
<protein>
    <recommendedName>
        <fullName evidence="6">Phosphoglycerate mutase family protein</fullName>
    </recommendedName>
</protein>
<evidence type="ECO:0008006" key="6">
    <source>
        <dbReference type="Google" id="ProtNLM"/>
    </source>
</evidence>
<dbReference type="Proteomes" id="UP000663828">
    <property type="component" value="Unassembled WGS sequence"/>
</dbReference>